<keyword evidence="4" id="KW-1185">Reference proteome</keyword>
<evidence type="ECO:0000256" key="1">
    <source>
        <dbReference type="ARBA" id="ARBA00022801"/>
    </source>
</evidence>
<dbReference type="SUPFAM" id="SSF53474">
    <property type="entry name" value="alpha/beta-Hydrolases"/>
    <property type="match status" value="1"/>
</dbReference>
<dbReference type="GO" id="GO:0016787">
    <property type="term" value="F:hydrolase activity"/>
    <property type="evidence" value="ECO:0007669"/>
    <property type="project" value="UniProtKB-KW"/>
</dbReference>
<evidence type="ECO:0000259" key="2">
    <source>
        <dbReference type="Pfam" id="PF01764"/>
    </source>
</evidence>
<accession>A0A7N2MGP3</accession>
<keyword evidence="1" id="KW-0378">Hydrolase</keyword>
<feature type="domain" description="Fungal lipase-type" evidence="2">
    <location>
        <begin position="6"/>
        <end position="32"/>
    </location>
</feature>
<dbReference type="Gramene" id="QL09p009222:mrna">
    <property type="protein sequence ID" value="QL09p009222:mrna:CDS:1"/>
    <property type="gene ID" value="QL09p009222"/>
</dbReference>
<dbReference type="PANTHER" id="PTHR31479:SF2">
    <property type="entry name" value="ALPHA_BETA-HYDROLASES SUPERFAMILY PROTEIN"/>
    <property type="match status" value="1"/>
</dbReference>
<dbReference type="GO" id="GO:0006629">
    <property type="term" value="P:lipid metabolic process"/>
    <property type="evidence" value="ECO:0007669"/>
    <property type="project" value="InterPro"/>
</dbReference>
<evidence type="ECO:0000313" key="3">
    <source>
        <dbReference type="EnsemblPlants" id="QL09p009222:mrna:CDS:1"/>
    </source>
</evidence>
<proteinExistence type="predicted"/>
<protein>
    <recommendedName>
        <fullName evidence="2">Fungal lipase-type domain-containing protein</fullName>
    </recommendedName>
</protein>
<name>A0A7N2MGP3_QUELO</name>
<evidence type="ECO:0000313" key="4">
    <source>
        <dbReference type="Proteomes" id="UP000594261"/>
    </source>
</evidence>
<reference evidence="3" key="2">
    <citation type="submission" date="2021-01" db="UniProtKB">
        <authorList>
            <consortium name="EnsemblPlants"/>
        </authorList>
    </citation>
    <scope>IDENTIFICATION</scope>
</reference>
<dbReference type="OMA" id="RIRGSEC"/>
<organism evidence="3 4">
    <name type="scientific">Quercus lobata</name>
    <name type="common">Valley oak</name>
    <dbReference type="NCBI Taxonomy" id="97700"/>
    <lineage>
        <taxon>Eukaryota</taxon>
        <taxon>Viridiplantae</taxon>
        <taxon>Streptophyta</taxon>
        <taxon>Embryophyta</taxon>
        <taxon>Tracheophyta</taxon>
        <taxon>Spermatophyta</taxon>
        <taxon>Magnoliopsida</taxon>
        <taxon>eudicotyledons</taxon>
        <taxon>Gunneridae</taxon>
        <taxon>Pentapetalae</taxon>
        <taxon>rosids</taxon>
        <taxon>fabids</taxon>
        <taxon>Fagales</taxon>
        <taxon>Fagaceae</taxon>
        <taxon>Quercus</taxon>
    </lineage>
</organism>
<dbReference type="Pfam" id="PF01764">
    <property type="entry name" value="Lipase_3"/>
    <property type="match status" value="1"/>
</dbReference>
<dbReference type="EnsemblPlants" id="QL09p009222:mrna">
    <property type="protein sequence ID" value="QL09p009222:mrna:CDS:1"/>
    <property type="gene ID" value="QL09p009222"/>
</dbReference>
<dbReference type="Proteomes" id="UP000594261">
    <property type="component" value="Chromosome 9"/>
</dbReference>
<dbReference type="InParanoid" id="A0A7N2MGP3"/>
<dbReference type="PANTHER" id="PTHR31479">
    <property type="entry name" value="ALPHA/BETA-HYDROLASES SUPERFAMILY PROTEIN"/>
    <property type="match status" value="1"/>
</dbReference>
<sequence>MVTEGARVWLAGHSLGSAMALLAGKNMAKKGCYLKTYLFNPPFFSFPIEAVPMDGRMKTGIGYVCLIAQACFNRFVNGRQRHEAEVVDPFVALSNWVLDLFVNPEYPICSEYIGYFGDRKMLEKKILFGKLDKRVTKSSMDSGSESLHGIPSADLTIYRGQLIEFQEQLSKYEKFKSAHGMLQWWSCISYQSLRYEYNATN</sequence>
<dbReference type="EMBL" id="LRBV02000009">
    <property type="status" value="NOT_ANNOTATED_CDS"/>
    <property type="molecule type" value="Genomic_DNA"/>
</dbReference>
<dbReference type="InterPro" id="IPR002921">
    <property type="entry name" value="Fungal_lipase-type"/>
</dbReference>
<dbReference type="AlphaFoldDB" id="A0A7N2MGP3"/>
<dbReference type="Gene3D" id="3.40.50.1820">
    <property type="entry name" value="alpha/beta hydrolase"/>
    <property type="match status" value="1"/>
</dbReference>
<dbReference type="InterPro" id="IPR029058">
    <property type="entry name" value="AB_hydrolase_fold"/>
</dbReference>
<reference evidence="3 4" key="1">
    <citation type="journal article" date="2016" name="G3 (Bethesda)">
        <title>First Draft Assembly and Annotation of the Genome of a California Endemic Oak Quercus lobata Nee (Fagaceae).</title>
        <authorList>
            <person name="Sork V.L."/>
            <person name="Fitz-Gibbon S.T."/>
            <person name="Puiu D."/>
            <person name="Crepeau M."/>
            <person name="Gugger P.F."/>
            <person name="Sherman R."/>
            <person name="Stevens K."/>
            <person name="Langley C.H."/>
            <person name="Pellegrini M."/>
            <person name="Salzberg S.L."/>
        </authorList>
    </citation>
    <scope>NUCLEOTIDE SEQUENCE [LARGE SCALE GENOMIC DNA]</scope>
    <source>
        <strain evidence="3 4">cv. SW786</strain>
    </source>
</reference>